<dbReference type="EMBL" id="CM035441">
    <property type="protein sequence ID" value="KAH7280757.1"/>
    <property type="molecule type" value="Genomic_DNA"/>
</dbReference>
<dbReference type="OrthoDB" id="1911931at2759"/>
<evidence type="ECO:0000313" key="3">
    <source>
        <dbReference type="Proteomes" id="UP000825935"/>
    </source>
</evidence>
<sequence>MATSAFRSATRRNCQVGGSSNSTELGGVPSTPRSKRDPSPSGRGFHRRSASVTDFSARYLSDCSSTVDYRSGYNKGSRNGRRSVCPSDSESDMESLSAHRPYGRRGIESEDERLADPSVVKAGFAKPGPKGLRRTLSSQDLSQTINKMRIHSPALERQTKADHTEELVEEKTIQAVYAQMKSLHHDPPVGDVGMIDFLDAMKSEVRRAVSDIRKELEESVQKNSQTPSARRTENVAEPQGTNIIQAVANIRKEYTAKLQESEKKVRELWSQIAVEERRCLELSKIVKELQIQSPKVVQTSTENNSSNRRRPLRRKNSAEKQIELKSLDEEAQKYFDECVSISSYNCQGDSDDSMQEKGHGLLRREREVSAISFVSRKNGNEDTLKTPVGSDGVVLPWLQWDAEAASVGEKNSNLIQKSGKVVSSKSSPSWEHGGSEMQADNSRNTTSKVIAIQASGESSELPLKAGTIMGSGQPESEVHQRKSESVNSREEVRVSSTTIFTLDDSVNENVGSFLDVDLLLYEKIKFRCRVDNGELLLCQRPMCL</sequence>
<keyword evidence="3" id="KW-1185">Reference proteome</keyword>
<dbReference type="EMBL" id="CM035441">
    <property type="protein sequence ID" value="KAH7280758.1"/>
    <property type="molecule type" value="Genomic_DNA"/>
</dbReference>
<feature type="region of interest" description="Disordered" evidence="1">
    <location>
        <begin position="216"/>
        <end position="237"/>
    </location>
</feature>
<dbReference type="PANTHER" id="PTHR34466">
    <property type="entry name" value="OS11G0129800 PROTEIN"/>
    <property type="match status" value="1"/>
</dbReference>
<dbReference type="AlphaFoldDB" id="A0A8T2QAU1"/>
<feature type="region of interest" description="Disordered" evidence="1">
    <location>
        <begin position="294"/>
        <end position="319"/>
    </location>
</feature>
<feature type="region of interest" description="Disordered" evidence="1">
    <location>
        <begin position="1"/>
        <end position="51"/>
    </location>
</feature>
<feature type="compositionally biased region" description="Polar residues" evidence="1">
    <location>
        <begin position="1"/>
        <end position="24"/>
    </location>
</feature>
<protein>
    <submittedName>
        <fullName evidence="2">Uncharacterized protein</fullName>
    </submittedName>
</protein>
<accession>A0A8T2QAU1</accession>
<reference evidence="2" key="1">
    <citation type="submission" date="2021-08" db="EMBL/GenBank/DDBJ databases">
        <title>WGS assembly of Ceratopteris richardii.</title>
        <authorList>
            <person name="Marchant D.B."/>
            <person name="Chen G."/>
            <person name="Jenkins J."/>
            <person name="Shu S."/>
            <person name="Leebens-Mack J."/>
            <person name="Grimwood J."/>
            <person name="Schmutz J."/>
            <person name="Soltis P."/>
            <person name="Soltis D."/>
            <person name="Chen Z.-H."/>
        </authorList>
    </citation>
    <scope>NUCLEOTIDE SEQUENCE</scope>
    <source>
        <strain evidence="2">Whitten #5841</strain>
        <tissue evidence="2">Leaf</tissue>
    </source>
</reference>
<evidence type="ECO:0000313" key="2">
    <source>
        <dbReference type="EMBL" id="KAH7280760.1"/>
    </source>
</evidence>
<gene>
    <name evidence="2" type="ORF">KP509_36G013300</name>
</gene>
<organism evidence="2 3">
    <name type="scientific">Ceratopteris richardii</name>
    <name type="common">Triangle waterfern</name>
    <dbReference type="NCBI Taxonomy" id="49495"/>
    <lineage>
        <taxon>Eukaryota</taxon>
        <taxon>Viridiplantae</taxon>
        <taxon>Streptophyta</taxon>
        <taxon>Embryophyta</taxon>
        <taxon>Tracheophyta</taxon>
        <taxon>Polypodiopsida</taxon>
        <taxon>Polypodiidae</taxon>
        <taxon>Polypodiales</taxon>
        <taxon>Pteridineae</taxon>
        <taxon>Pteridaceae</taxon>
        <taxon>Parkerioideae</taxon>
        <taxon>Ceratopteris</taxon>
    </lineage>
</organism>
<dbReference type="EMBL" id="CM035441">
    <property type="protein sequence ID" value="KAH7280759.1"/>
    <property type="molecule type" value="Genomic_DNA"/>
</dbReference>
<name>A0A8T2QAU1_CERRI</name>
<feature type="compositionally biased region" description="Basic and acidic residues" evidence="1">
    <location>
        <begin position="105"/>
        <end position="115"/>
    </location>
</feature>
<dbReference type="OMA" id="MINSHNS"/>
<dbReference type="EMBL" id="CM035441">
    <property type="protein sequence ID" value="KAH7280756.1"/>
    <property type="molecule type" value="Genomic_DNA"/>
</dbReference>
<dbReference type="Proteomes" id="UP000825935">
    <property type="component" value="Chromosome 36"/>
</dbReference>
<dbReference type="EMBL" id="CM035441">
    <property type="protein sequence ID" value="KAH7280760.1"/>
    <property type="molecule type" value="Genomic_DNA"/>
</dbReference>
<comment type="caution">
    <text evidence="2">The sequence shown here is derived from an EMBL/GenBank/DDBJ whole genome shotgun (WGS) entry which is preliminary data.</text>
</comment>
<feature type="region of interest" description="Disordered" evidence="1">
    <location>
        <begin position="70"/>
        <end position="115"/>
    </location>
</feature>
<proteinExistence type="predicted"/>
<evidence type="ECO:0000256" key="1">
    <source>
        <dbReference type="SAM" id="MobiDB-lite"/>
    </source>
</evidence>
<feature type="region of interest" description="Disordered" evidence="1">
    <location>
        <begin position="418"/>
        <end position="445"/>
    </location>
</feature>
<feature type="compositionally biased region" description="Low complexity" evidence="1">
    <location>
        <begin position="418"/>
        <end position="429"/>
    </location>
</feature>
<dbReference type="PANTHER" id="PTHR34466:SF3">
    <property type="entry name" value="OS11G0129800 PROTEIN"/>
    <property type="match status" value="1"/>
</dbReference>